<organism evidence="3 4">
    <name type="scientific">Acrocarpospora pleiomorpha</name>
    <dbReference type="NCBI Taxonomy" id="90975"/>
    <lineage>
        <taxon>Bacteria</taxon>
        <taxon>Bacillati</taxon>
        <taxon>Actinomycetota</taxon>
        <taxon>Actinomycetes</taxon>
        <taxon>Streptosporangiales</taxon>
        <taxon>Streptosporangiaceae</taxon>
        <taxon>Acrocarpospora</taxon>
    </lineage>
</organism>
<evidence type="ECO:0000256" key="1">
    <source>
        <dbReference type="SAM" id="SignalP"/>
    </source>
</evidence>
<sequence length="326" mass="34444">MRLRLVVAVAALALVAAGCGGGESATPAEKPGLTTIRLATTNPTVTLLAIYAAEEQGYFKQHGLNVEVTPIGDATKIPSALGRQFDVGWTVQPIGINAAASGIPIRIVAGGERNQPNNQQLFLLSAPGSGIKSVKDLAGKTIGTATLAGANTMLTKATLDKAGVDPKSVQFVQVAFADMPDQLTSGRVDVVAVSPPHAQIALERGAQDLGVWPYQILGDTALTTFMMATGEWADGHKEAIAGLRKALDEGGTWVAAHTDEAADLLQKKTGLDRALIDRLKLQLPKFTYQDYGPKDFTPWIELMKTYGTLDASVDPDKLVSQMLSDQ</sequence>
<dbReference type="PANTHER" id="PTHR30024">
    <property type="entry name" value="ALIPHATIC SULFONATES-BINDING PROTEIN-RELATED"/>
    <property type="match status" value="1"/>
</dbReference>
<keyword evidence="4" id="KW-1185">Reference proteome</keyword>
<proteinExistence type="predicted"/>
<dbReference type="Gene3D" id="3.40.190.10">
    <property type="entry name" value="Periplasmic binding protein-like II"/>
    <property type="match status" value="2"/>
</dbReference>
<feature type="signal peptide" evidence="1">
    <location>
        <begin position="1"/>
        <end position="21"/>
    </location>
</feature>
<reference evidence="3 4" key="1">
    <citation type="submission" date="2019-10" db="EMBL/GenBank/DDBJ databases">
        <title>Whole genome shotgun sequence of Acrocarpospora pleiomorpha NBRC 16267.</title>
        <authorList>
            <person name="Ichikawa N."/>
            <person name="Kimura A."/>
            <person name="Kitahashi Y."/>
            <person name="Komaki H."/>
            <person name="Oguchi A."/>
        </authorList>
    </citation>
    <scope>NUCLEOTIDE SEQUENCE [LARGE SCALE GENOMIC DNA]</scope>
    <source>
        <strain evidence="3 4">NBRC 16267</strain>
    </source>
</reference>
<evidence type="ECO:0000259" key="2">
    <source>
        <dbReference type="Pfam" id="PF09084"/>
    </source>
</evidence>
<comment type="caution">
    <text evidence="3">The sequence shown here is derived from an EMBL/GenBank/DDBJ whole genome shotgun (WGS) entry which is preliminary data.</text>
</comment>
<feature type="domain" description="SsuA/THI5-like" evidence="2">
    <location>
        <begin position="48"/>
        <end position="261"/>
    </location>
</feature>
<name>A0A5M3XSF0_9ACTN</name>
<dbReference type="RefSeq" id="WP_170321816.1">
    <property type="nucleotide sequence ID" value="NZ_BAAAHM010000005.1"/>
</dbReference>
<dbReference type="EMBL" id="BLAF01000049">
    <property type="protein sequence ID" value="GES24257.1"/>
    <property type="molecule type" value="Genomic_DNA"/>
</dbReference>
<accession>A0A5M3XSF0</accession>
<dbReference type="Pfam" id="PF09084">
    <property type="entry name" value="NMT1"/>
    <property type="match status" value="1"/>
</dbReference>
<dbReference type="Proteomes" id="UP000377595">
    <property type="component" value="Unassembled WGS sequence"/>
</dbReference>
<evidence type="ECO:0000313" key="3">
    <source>
        <dbReference type="EMBL" id="GES24257.1"/>
    </source>
</evidence>
<dbReference type="PROSITE" id="PS51257">
    <property type="entry name" value="PROKAR_LIPOPROTEIN"/>
    <property type="match status" value="1"/>
</dbReference>
<evidence type="ECO:0000313" key="4">
    <source>
        <dbReference type="Proteomes" id="UP000377595"/>
    </source>
</evidence>
<gene>
    <name evidence="3" type="ORF">Aple_071560</name>
</gene>
<keyword evidence="1" id="KW-0732">Signal</keyword>
<dbReference type="AlphaFoldDB" id="A0A5M3XSF0"/>
<dbReference type="SUPFAM" id="SSF53850">
    <property type="entry name" value="Periplasmic binding protein-like II"/>
    <property type="match status" value="1"/>
</dbReference>
<dbReference type="InterPro" id="IPR015168">
    <property type="entry name" value="SsuA/THI5"/>
</dbReference>
<protein>
    <recommendedName>
        <fullName evidence="2">SsuA/THI5-like domain-containing protein</fullName>
    </recommendedName>
</protein>
<feature type="chain" id="PRO_5038753758" description="SsuA/THI5-like domain-containing protein" evidence="1">
    <location>
        <begin position="22"/>
        <end position="326"/>
    </location>
</feature>